<dbReference type="Proteomes" id="UP000325440">
    <property type="component" value="Unassembled WGS sequence"/>
</dbReference>
<dbReference type="EMBL" id="CABPRJ010001474">
    <property type="protein sequence ID" value="VVC38455.1"/>
    <property type="molecule type" value="Genomic_DNA"/>
</dbReference>
<reference evidence="1 2" key="1">
    <citation type="submission" date="2019-08" db="EMBL/GenBank/DDBJ databases">
        <authorList>
            <person name="Alioto T."/>
            <person name="Alioto T."/>
            <person name="Gomez Garrido J."/>
        </authorList>
    </citation>
    <scope>NUCLEOTIDE SEQUENCE [LARGE SCALE GENOMIC DNA]</scope>
</reference>
<gene>
    <name evidence="1" type="ORF">CINCED_3A021805</name>
</gene>
<evidence type="ECO:0008006" key="3">
    <source>
        <dbReference type="Google" id="ProtNLM"/>
    </source>
</evidence>
<keyword evidence="2" id="KW-1185">Reference proteome</keyword>
<evidence type="ECO:0000313" key="2">
    <source>
        <dbReference type="Proteomes" id="UP000325440"/>
    </source>
</evidence>
<name>A0A5E4N7G4_9HEMI</name>
<dbReference type="OrthoDB" id="6773942at2759"/>
<protein>
    <recommendedName>
        <fullName evidence="3">Endonuclease/exonuclease/phosphatase</fullName>
    </recommendedName>
</protein>
<dbReference type="AlphaFoldDB" id="A0A5E4N7G4"/>
<evidence type="ECO:0000313" key="1">
    <source>
        <dbReference type="EMBL" id="VVC38455.1"/>
    </source>
</evidence>
<organism evidence="1 2">
    <name type="scientific">Cinara cedri</name>
    <dbReference type="NCBI Taxonomy" id="506608"/>
    <lineage>
        <taxon>Eukaryota</taxon>
        <taxon>Metazoa</taxon>
        <taxon>Ecdysozoa</taxon>
        <taxon>Arthropoda</taxon>
        <taxon>Hexapoda</taxon>
        <taxon>Insecta</taxon>
        <taxon>Pterygota</taxon>
        <taxon>Neoptera</taxon>
        <taxon>Paraneoptera</taxon>
        <taxon>Hemiptera</taxon>
        <taxon>Sternorrhyncha</taxon>
        <taxon>Aphidomorpha</taxon>
        <taxon>Aphidoidea</taxon>
        <taxon>Aphididae</taxon>
        <taxon>Lachninae</taxon>
        <taxon>Cinara</taxon>
    </lineage>
</organism>
<accession>A0A5E4N7G4</accession>
<proteinExistence type="predicted"/>
<sequence length="160" mass="18600">MLLINKKTDWDLFRTNLDETLTLTVKLRTPIEIDSAVEQLTNNIVKAAKAATPITPTSGNCEITYAKEIRKLVKQKRKARKKWHQTRDPSNKTVWNRTSELLHDKIQKINNETFKSNLSEFSATNNTDYSLWKATRRISKWKMDHGHAVNKIKQICTHVI</sequence>